<feature type="region of interest" description="Disordered" evidence="1">
    <location>
        <begin position="142"/>
        <end position="163"/>
    </location>
</feature>
<name>A0A4U0TQ09_9PEZI</name>
<organism evidence="2 3">
    <name type="scientific">Friedmanniomyces endolithicus</name>
    <dbReference type="NCBI Taxonomy" id="329885"/>
    <lineage>
        <taxon>Eukaryota</taxon>
        <taxon>Fungi</taxon>
        <taxon>Dikarya</taxon>
        <taxon>Ascomycota</taxon>
        <taxon>Pezizomycotina</taxon>
        <taxon>Dothideomycetes</taxon>
        <taxon>Dothideomycetidae</taxon>
        <taxon>Mycosphaerellales</taxon>
        <taxon>Teratosphaeriaceae</taxon>
        <taxon>Friedmanniomyces</taxon>
    </lineage>
</organism>
<dbReference type="EMBL" id="NAJP01000199">
    <property type="protein sequence ID" value="TKA23902.1"/>
    <property type="molecule type" value="Genomic_DNA"/>
</dbReference>
<evidence type="ECO:0000313" key="2">
    <source>
        <dbReference type="EMBL" id="TKA23902.1"/>
    </source>
</evidence>
<feature type="compositionally biased region" description="Gly residues" evidence="1">
    <location>
        <begin position="191"/>
        <end position="201"/>
    </location>
</feature>
<dbReference type="Proteomes" id="UP000310066">
    <property type="component" value="Unassembled WGS sequence"/>
</dbReference>
<comment type="caution">
    <text evidence="2">The sequence shown here is derived from an EMBL/GenBank/DDBJ whole genome shotgun (WGS) entry which is preliminary data.</text>
</comment>
<gene>
    <name evidence="2" type="ORF">B0A54_17751</name>
</gene>
<dbReference type="AlphaFoldDB" id="A0A4U0TQ09"/>
<feature type="region of interest" description="Disordered" evidence="1">
    <location>
        <begin position="191"/>
        <end position="214"/>
    </location>
</feature>
<evidence type="ECO:0000256" key="1">
    <source>
        <dbReference type="SAM" id="MobiDB-lite"/>
    </source>
</evidence>
<reference evidence="2 3" key="1">
    <citation type="submission" date="2017-03" db="EMBL/GenBank/DDBJ databases">
        <title>Genomes of endolithic fungi from Antarctica.</title>
        <authorList>
            <person name="Coleine C."/>
            <person name="Masonjones S."/>
            <person name="Stajich J.E."/>
        </authorList>
    </citation>
    <scope>NUCLEOTIDE SEQUENCE [LARGE SCALE GENOMIC DNA]</scope>
    <source>
        <strain evidence="2 3">CCFEE 5311</strain>
    </source>
</reference>
<accession>A0A4U0TQ09</accession>
<sequence>MTPAIRPKSSTWILRFKHHRTTILLHVDPLQEFTSIRAELLKAIQQTCPHGTLNGHAIPEDAGELLLARPVDSNDLSLGWKALAREAGEGVEQEAKGKGKAPVAMASSGKKVVKGRPTDCPQAVGLRDGDMVAFKFRSEVGTATRDRGEGDEGEQDGGKVVGESGALQKWDVVVPTLEDTYADALPLAGDGGDGVGVGHGDGVVSRSPTRATVG</sequence>
<protein>
    <submittedName>
        <fullName evidence="2">Uncharacterized protein</fullName>
    </submittedName>
</protein>
<dbReference type="OrthoDB" id="5376498at2759"/>
<proteinExistence type="predicted"/>
<evidence type="ECO:0000313" key="3">
    <source>
        <dbReference type="Proteomes" id="UP000310066"/>
    </source>
</evidence>